<dbReference type="Pfam" id="PF13449">
    <property type="entry name" value="Phytase-like"/>
    <property type="match status" value="1"/>
</dbReference>
<feature type="region of interest" description="Disordered" evidence="1">
    <location>
        <begin position="758"/>
        <end position="806"/>
    </location>
</feature>
<feature type="region of interest" description="Disordered" evidence="1">
    <location>
        <begin position="682"/>
        <end position="702"/>
    </location>
</feature>
<proteinExistence type="predicted"/>
<keyword evidence="2" id="KW-0472">Membrane</keyword>
<feature type="domain" description="Phytase-like" evidence="4">
    <location>
        <begin position="466"/>
        <end position="736"/>
    </location>
</feature>
<organism evidence="5 6">
    <name type="scientific">Winkia neuii</name>
    <dbReference type="NCBI Taxonomy" id="33007"/>
    <lineage>
        <taxon>Bacteria</taxon>
        <taxon>Bacillati</taxon>
        <taxon>Actinomycetota</taxon>
        <taxon>Actinomycetes</taxon>
        <taxon>Actinomycetales</taxon>
        <taxon>Actinomycetaceae</taxon>
        <taxon>Winkia</taxon>
    </lineage>
</organism>
<protein>
    <submittedName>
        <fullName evidence="5">Alkaline phosphatase</fullName>
    </submittedName>
</protein>
<evidence type="ECO:0000313" key="5">
    <source>
        <dbReference type="EMBL" id="PKY72988.1"/>
    </source>
</evidence>
<dbReference type="STRING" id="33007.HMPREF3198_01571"/>
<dbReference type="InterPro" id="IPR027372">
    <property type="entry name" value="Phytase-like_dom"/>
</dbReference>
<dbReference type="PANTHER" id="PTHR46928:SF1">
    <property type="entry name" value="MESENCHYME-SPECIFIC CELL SURFACE GLYCOPROTEIN"/>
    <property type="match status" value="1"/>
</dbReference>
<dbReference type="InterPro" id="IPR052956">
    <property type="entry name" value="Mesenchyme-surface_protein"/>
</dbReference>
<sequence length="835" mass="88429">MNFLRRPLAVSACLAFAGALPLSATASEDAPFGRVATYPVYQNVPKDVDPKAETNAEISTVTADGNTLIYTDAAGKRIGFLDITDPSHPKGAGSYDLAQNGHADDQPTSVAAYGKYVLVVIDQSGQDFSHPAGRLDVLEAATRKKVASIDLKGQPDSIAISPDGKYAAIAIENQRDEDAGDGGLPQLPAGFVQVIDLAGSPSSWQAEPINFTDKDGKPLPQIAKAGWDTPEDPEPEYVSINSNNQLAVTVQENNGVAIIDLPTRKITAAFSAGKVNLDGIDTKKDGLIEASGSLREVPREPDAIGWIDGTHVATANEGDWKGGSRGWTIFDTDGKIVWDSGTEIEDLATSYGLHNEKRAGKKGPEPEGLAIANYGGTPYAFVASERSNFVAVYDVSDASHPLFKQTLFTTNGPEGVLPIPKSNTLAISSEVDNAKNNVRASVGLYQLGAEEPAHLTSKIQDGAPIGWTALSGLSPNPKDPTRLYAISDDALAEPYIYTIENIGSHPTISGRITVTDSGEPASLDLEGIAARQEGGFWLANEGKKGSENALIRTDQAGHIVERVTLPSEVSKKVGKWGLEGVAAAGTGEDEVLYVALQRPLWKNPTQKPLEFAEGNSARIGRYQVSTKTWSWYSYPLEDTSTKGDWIGLSDIAIVDNNTLAVIERDKQNGPKAALKQLQTVSLDRAGGTDKPTPLTKNGPGLDLRGPAGKYHGWMQEKFEGLAVTPTCDFYVATDNDGLKDASGETYFFKATTVKDLLGRDSCMPSPAPGKKDTGTTSPTAAPETSEAPASKAPKQANHSARAGSHLARTGAPTAALLLAALSLTATGIVAYRKRS</sequence>
<feature type="compositionally biased region" description="Low complexity" evidence="1">
    <location>
        <begin position="775"/>
        <end position="790"/>
    </location>
</feature>
<gene>
    <name evidence="5" type="ORF">CYJ19_03270</name>
</gene>
<evidence type="ECO:0000256" key="2">
    <source>
        <dbReference type="SAM" id="Phobius"/>
    </source>
</evidence>
<dbReference type="SUPFAM" id="SSF50969">
    <property type="entry name" value="YVTN repeat-like/Quinoprotein amine dehydrogenase"/>
    <property type="match status" value="1"/>
</dbReference>
<feature type="transmembrane region" description="Helical" evidence="2">
    <location>
        <begin position="814"/>
        <end position="831"/>
    </location>
</feature>
<dbReference type="EMBL" id="PKKO01000002">
    <property type="protein sequence ID" value="PKY72988.1"/>
    <property type="molecule type" value="Genomic_DNA"/>
</dbReference>
<evidence type="ECO:0000256" key="1">
    <source>
        <dbReference type="SAM" id="MobiDB-lite"/>
    </source>
</evidence>
<dbReference type="Gene3D" id="2.130.10.10">
    <property type="entry name" value="YVTN repeat-like/Quinoprotein amine dehydrogenase"/>
    <property type="match status" value="2"/>
</dbReference>
<reference evidence="5 6" key="1">
    <citation type="submission" date="2017-12" db="EMBL/GenBank/DDBJ databases">
        <title>Phylogenetic diversity of female urinary microbiome.</title>
        <authorList>
            <person name="Thomas-White K."/>
            <person name="Wolfe A.J."/>
        </authorList>
    </citation>
    <scope>NUCLEOTIDE SEQUENCE [LARGE SCALE GENOMIC DNA]</scope>
    <source>
        <strain evidence="5 6">UMB0402</strain>
    </source>
</reference>
<keyword evidence="3" id="KW-0732">Signal</keyword>
<evidence type="ECO:0000313" key="6">
    <source>
        <dbReference type="Proteomes" id="UP000235122"/>
    </source>
</evidence>
<dbReference type="InterPro" id="IPR015943">
    <property type="entry name" value="WD40/YVTN_repeat-like_dom_sf"/>
</dbReference>
<feature type="signal peptide" evidence="3">
    <location>
        <begin position="1"/>
        <end position="26"/>
    </location>
</feature>
<keyword evidence="2" id="KW-0812">Transmembrane</keyword>
<dbReference type="Proteomes" id="UP000235122">
    <property type="component" value="Unassembled WGS sequence"/>
</dbReference>
<name>A0A2I1IPE2_9ACTO</name>
<dbReference type="InterPro" id="IPR011044">
    <property type="entry name" value="Quino_amine_DH_bsu"/>
</dbReference>
<dbReference type="PANTHER" id="PTHR46928">
    <property type="entry name" value="MESENCHYME-SPECIFIC CELL SURFACE GLYCOPROTEIN"/>
    <property type="match status" value="1"/>
</dbReference>
<evidence type="ECO:0000259" key="4">
    <source>
        <dbReference type="Pfam" id="PF13449"/>
    </source>
</evidence>
<accession>A0A2I1IPE2</accession>
<evidence type="ECO:0000256" key="3">
    <source>
        <dbReference type="SAM" id="SignalP"/>
    </source>
</evidence>
<keyword evidence="6" id="KW-1185">Reference proteome</keyword>
<comment type="caution">
    <text evidence="5">The sequence shown here is derived from an EMBL/GenBank/DDBJ whole genome shotgun (WGS) entry which is preliminary data.</text>
</comment>
<dbReference type="AlphaFoldDB" id="A0A2I1IPE2"/>
<feature type="chain" id="PRO_5014868659" evidence="3">
    <location>
        <begin position="27"/>
        <end position="835"/>
    </location>
</feature>
<keyword evidence="2" id="KW-1133">Transmembrane helix</keyword>